<evidence type="ECO:0000313" key="13">
    <source>
        <dbReference type="Proteomes" id="UP000201818"/>
    </source>
</evidence>
<dbReference type="InterPro" id="IPR044068">
    <property type="entry name" value="CB"/>
</dbReference>
<sequence>MPYKRNDSAYWWISFKSATGKLVRRSSGTADYSAAKALEQQERAKAWKEKEMGVNPPRTFEEVIIPYLQHARQHQRSYETTVHRIKPLREYFAGRVVNDLGGQDIRGYGSHRLDAGASPATINRELAALSAAINHCNTELEWALPNPVKGRKMREAEGRDRWLTRAEVEALCRAARVQKFGPMLEDFIRLAVNTGCRREEMLGLEWRRVDFANRLIYLEASHTKAGKRRSIPINEGAMAALKRRMAFRSENSPECPWVFARANGDRVVSLSAGFKQACQAAKIVDFTIHDLRHTCAAWLVSAGVPLADVRDLLGHSTVAMTERYAHLAPARVRDAVGVLDQVRESRISRSVHADNPAHLHGGPLKLVNT</sequence>
<keyword evidence="4" id="KW-0378">Hydrolase</keyword>
<dbReference type="PROSITE" id="PS51900">
    <property type="entry name" value="CB"/>
    <property type="match status" value="1"/>
</dbReference>
<dbReference type="PANTHER" id="PTHR30349:SF64">
    <property type="entry name" value="PROPHAGE INTEGRASE INTD-RELATED"/>
    <property type="match status" value="1"/>
</dbReference>
<protein>
    <recommendedName>
        <fullName evidence="2">Integrase</fullName>
    </recommendedName>
</protein>
<dbReference type="GO" id="GO:0003677">
    <property type="term" value="F:DNA binding"/>
    <property type="evidence" value="ECO:0007669"/>
    <property type="project" value="UniProtKB-UniRule"/>
</dbReference>
<dbReference type="InterPro" id="IPR050090">
    <property type="entry name" value="Tyrosine_recombinase_XerCD"/>
</dbReference>
<dbReference type="GO" id="GO:0015074">
    <property type="term" value="P:DNA integration"/>
    <property type="evidence" value="ECO:0007669"/>
    <property type="project" value="UniProtKB-KW"/>
</dbReference>
<dbReference type="Gene3D" id="1.10.150.130">
    <property type="match status" value="1"/>
</dbReference>
<evidence type="ECO:0000259" key="11">
    <source>
        <dbReference type="PROSITE" id="PS51900"/>
    </source>
</evidence>
<evidence type="ECO:0000256" key="1">
    <source>
        <dbReference type="ARBA" id="ARBA00008857"/>
    </source>
</evidence>
<feature type="domain" description="Tyr recombinase" evidence="10">
    <location>
        <begin position="158"/>
        <end position="337"/>
    </location>
</feature>
<comment type="similarity">
    <text evidence="1">Belongs to the 'phage' integrase family.</text>
</comment>
<keyword evidence="5" id="KW-0229">DNA integration</keyword>
<dbReference type="Pfam" id="PF24624">
    <property type="entry name" value="Int_N"/>
    <property type="match status" value="1"/>
</dbReference>
<dbReference type="InterPro" id="IPR002104">
    <property type="entry name" value="Integrase_catalytic"/>
</dbReference>
<keyword evidence="8" id="KW-1179">Viral genome integration</keyword>
<dbReference type="GO" id="GO:0075713">
    <property type="term" value="P:establishment of integrated proviral latency"/>
    <property type="evidence" value="ECO:0007669"/>
    <property type="project" value="UniProtKB-KW"/>
</dbReference>
<keyword evidence="8" id="KW-1160">Virus entry into host cell</keyword>
<dbReference type="KEGG" id="vg:26516088"/>
<evidence type="ECO:0000256" key="8">
    <source>
        <dbReference type="ARBA" id="ARBA00023195"/>
    </source>
</evidence>
<dbReference type="EMBL" id="KT968831">
    <property type="protein sequence ID" value="ALP47856.1"/>
    <property type="molecule type" value="Genomic_DNA"/>
</dbReference>
<reference evidence="12 13" key="1">
    <citation type="submission" date="2015-10" db="EMBL/GenBank/DDBJ databases">
        <title>Complete Genome Sequence of the Pseudomonas phage YMC11/02/R656_PAE_BP.</title>
        <authorList>
            <person name="Jeon J."/>
            <person name="Yong D."/>
            <person name="Lee K."/>
        </authorList>
    </citation>
    <scope>NUCLEOTIDE SEQUENCE [LARGE SCALE GENOMIC DNA]</scope>
</reference>
<proteinExistence type="inferred from homology"/>
<dbReference type="GeneID" id="26516088"/>
<evidence type="ECO:0000259" key="10">
    <source>
        <dbReference type="PROSITE" id="PS51898"/>
    </source>
</evidence>
<dbReference type="OrthoDB" id="3956at10239"/>
<keyword evidence="3" id="KW-0808">Transferase</keyword>
<keyword evidence="6 9" id="KW-0238">DNA-binding</keyword>
<dbReference type="GO" id="GO:0044826">
    <property type="term" value="P:viral genome integration into host DNA"/>
    <property type="evidence" value="ECO:0007669"/>
    <property type="project" value="UniProtKB-KW"/>
</dbReference>
<evidence type="ECO:0000256" key="4">
    <source>
        <dbReference type="ARBA" id="ARBA00022801"/>
    </source>
</evidence>
<dbReference type="InterPro" id="IPR010998">
    <property type="entry name" value="Integrase_recombinase_N"/>
</dbReference>
<dbReference type="InterPro" id="IPR057084">
    <property type="entry name" value="Int_N"/>
</dbReference>
<feature type="domain" description="Core-binding (CB)" evidence="11">
    <location>
        <begin position="58"/>
        <end position="137"/>
    </location>
</feature>
<dbReference type="RefSeq" id="YP_009187432.1">
    <property type="nucleotide sequence ID" value="NC_028657.1"/>
</dbReference>
<evidence type="ECO:0000256" key="3">
    <source>
        <dbReference type="ARBA" id="ARBA00022679"/>
    </source>
</evidence>
<evidence type="ECO:0000256" key="6">
    <source>
        <dbReference type="ARBA" id="ARBA00023125"/>
    </source>
</evidence>
<dbReference type="Proteomes" id="UP000201818">
    <property type="component" value="Segment"/>
</dbReference>
<evidence type="ECO:0000256" key="2">
    <source>
        <dbReference type="ARBA" id="ARBA00016082"/>
    </source>
</evidence>
<dbReference type="SUPFAM" id="SSF56349">
    <property type="entry name" value="DNA breaking-rejoining enzymes"/>
    <property type="match status" value="1"/>
</dbReference>
<gene>
    <name evidence="12" type="ORF">BPPAER656_00350</name>
</gene>
<dbReference type="Gene3D" id="1.10.443.10">
    <property type="entry name" value="Intergrase catalytic core"/>
    <property type="match status" value="1"/>
</dbReference>
<dbReference type="CDD" id="cd00796">
    <property type="entry name" value="INT_Rci_Hp1_C"/>
    <property type="match status" value="1"/>
</dbReference>
<evidence type="ECO:0000256" key="9">
    <source>
        <dbReference type="PROSITE-ProRule" id="PRU01248"/>
    </source>
</evidence>
<evidence type="ECO:0000256" key="5">
    <source>
        <dbReference type="ARBA" id="ARBA00022908"/>
    </source>
</evidence>
<keyword evidence="13" id="KW-1185">Reference proteome</keyword>
<keyword evidence="7" id="KW-0233">DNA recombination</keyword>
<accession>A0A0S2SYQ7</accession>
<evidence type="ECO:0000256" key="7">
    <source>
        <dbReference type="ARBA" id="ARBA00023172"/>
    </source>
</evidence>
<evidence type="ECO:0000313" key="12">
    <source>
        <dbReference type="EMBL" id="ALP47856.1"/>
    </source>
</evidence>
<dbReference type="GO" id="GO:0016787">
    <property type="term" value="F:hydrolase activity"/>
    <property type="evidence" value="ECO:0007669"/>
    <property type="project" value="UniProtKB-KW"/>
</dbReference>
<dbReference type="InterPro" id="IPR011010">
    <property type="entry name" value="DNA_brk_join_enz"/>
</dbReference>
<dbReference type="PANTHER" id="PTHR30349">
    <property type="entry name" value="PHAGE INTEGRASE-RELATED"/>
    <property type="match status" value="1"/>
</dbReference>
<dbReference type="InterPro" id="IPR013762">
    <property type="entry name" value="Integrase-like_cat_sf"/>
</dbReference>
<dbReference type="Pfam" id="PF00589">
    <property type="entry name" value="Phage_integrase"/>
    <property type="match status" value="1"/>
</dbReference>
<organism evidence="12 13">
    <name type="scientific">Pseudomonas phage YMC11/02/R656</name>
    <dbReference type="NCBI Taxonomy" id="1755689"/>
    <lineage>
        <taxon>Viruses</taxon>
        <taxon>Duplodnaviria</taxon>
        <taxon>Heunggongvirae</taxon>
        <taxon>Uroviricota</taxon>
        <taxon>Caudoviricetes</taxon>
        <taxon>Bugaksanvirus</taxon>
        <taxon>Bugaksanvirus R656</taxon>
    </lineage>
</organism>
<dbReference type="GO" id="GO:0016740">
    <property type="term" value="F:transferase activity"/>
    <property type="evidence" value="ECO:0007669"/>
    <property type="project" value="UniProtKB-KW"/>
</dbReference>
<name>A0A0S2SYQ7_9CAUD</name>
<dbReference type="PROSITE" id="PS51898">
    <property type="entry name" value="TYR_RECOMBINASE"/>
    <property type="match status" value="1"/>
</dbReference>
<dbReference type="GO" id="GO:0006310">
    <property type="term" value="P:DNA recombination"/>
    <property type="evidence" value="ECO:0007669"/>
    <property type="project" value="UniProtKB-KW"/>
</dbReference>